<accession>U1X5J4</accession>
<evidence type="ECO:0000313" key="5">
    <source>
        <dbReference type="Proteomes" id="UP000016511"/>
    </source>
</evidence>
<feature type="compositionally biased region" description="Polar residues" evidence="2">
    <location>
        <begin position="78"/>
        <end position="96"/>
    </location>
</feature>
<dbReference type="InterPro" id="IPR010332">
    <property type="entry name" value="ATPase_terminase-su_N"/>
</dbReference>
<dbReference type="STRING" id="649747.HMPREF0083_01684"/>
<gene>
    <name evidence="4" type="ORF">HMPREF0083_01684</name>
</gene>
<protein>
    <submittedName>
        <fullName evidence="4">Putative ATPase subunit of terminase</fullName>
    </submittedName>
</protein>
<keyword evidence="5" id="KW-1185">Reference proteome</keyword>
<name>U1X5J4_ANEAE</name>
<evidence type="ECO:0000256" key="2">
    <source>
        <dbReference type="SAM" id="MobiDB-lite"/>
    </source>
</evidence>
<feature type="coiled-coil region" evidence="1">
    <location>
        <begin position="238"/>
        <end position="265"/>
    </location>
</feature>
<dbReference type="Proteomes" id="UP000016511">
    <property type="component" value="Unassembled WGS sequence"/>
</dbReference>
<sequence>MSGQEKNNREAALSLYLAQDGNITPTEIARQLGEKPTTVRSWKKRDDWEGALQNQRCNAGEKRCNADKTKKKRGAQPGNKNALNNQGGAPLNNQNARGKGENKRGNRNAVKTGEFMSFSRDLMDEEELQFFDGMSTCPHDHATEELRILSMRERWMLQELKRLKAGLTHKEKRTLQELIERKEKMPYIDKNSGKRVMLNVTHKDMVTTEVREVEKSKLDQVVQMSDALTRVQDKKLKLVKMMMDKEKEEQQLAIARERLELERYKVMGPDDDGDFEDGEDDEW</sequence>
<reference evidence="4 5" key="1">
    <citation type="submission" date="2013-08" db="EMBL/GenBank/DDBJ databases">
        <authorList>
            <person name="Weinstock G."/>
            <person name="Sodergren E."/>
            <person name="Wylie T."/>
            <person name="Fulton L."/>
            <person name="Fulton R."/>
            <person name="Fronick C."/>
            <person name="O'Laughlin M."/>
            <person name="Godfrey J."/>
            <person name="Miner T."/>
            <person name="Herter B."/>
            <person name="Appelbaum E."/>
            <person name="Cordes M."/>
            <person name="Lek S."/>
            <person name="Wollam A."/>
            <person name="Pepin K.H."/>
            <person name="Palsikar V.B."/>
            <person name="Mitreva M."/>
            <person name="Wilson R.K."/>
        </authorList>
    </citation>
    <scope>NUCLEOTIDE SEQUENCE [LARGE SCALE GENOMIC DNA]</scope>
    <source>
        <strain evidence="4 5">ATCC 12856</strain>
    </source>
</reference>
<evidence type="ECO:0000259" key="3">
    <source>
        <dbReference type="Pfam" id="PF06056"/>
    </source>
</evidence>
<dbReference type="RefSeq" id="WP_021619904.1">
    <property type="nucleotide sequence ID" value="NZ_KE952708.1"/>
</dbReference>
<organism evidence="4 5">
    <name type="scientific">Aneurinibacillus aneurinilyticus ATCC 12856</name>
    <dbReference type="NCBI Taxonomy" id="649747"/>
    <lineage>
        <taxon>Bacteria</taxon>
        <taxon>Bacillati</taxon>
        <taxon>Bacillota</taxon>
        <taxon>Bacilli</taxon>
        <taxon>Bacillales</taxon>
        <taxon>Paenibacillaceae</taxon>
        <taxon>Aneurinibacillus group</taxon>
        <taxon>Aneurinibacillus</taxon>
    </lineage>
</organism>
<feature type="domain" description="Terminase ATPase subunit N-terminal" evidence="3">
    <location>
        <begin position="9"/>
        <end position="56"/>
    </location>
</feature>
<dbReference type="AlphaFoldDB" id="U1X5J4"/>
<dbReference type="eggNOG" id="COG5484">
    <property type="taxonomic scope" value="Bacteria"/>
</dbReference>
<dbReference type="EMBL" id="AWSJ01000112">
    <property type="protein sequence ID" value="ERI10240.1"/>
    <property type="molecule type" value="Genomic_DNA"/>
</dbReference>
<proteinExistence type="predicted"/>
<dbReference type="PATRIC" id="fig|649747.3.peg.1526"/>
<feature type="region of interest" description="Disordered" evidence="2">
    <location>
        <begin position="24"/>
        <end position="111"/>
    </location>
</feature>
<dbReference type="HOGENOM" id="CLU_084751_0_0_9"/>
<comment type="caution">
    <text evidence="4">The sequence shown here is derived from an EMBL/GenBank/DDBJ whole genome shotgun (WGS) entry which is preliminary data.</text>
</comment>
<feature type="compositionally biased region" description="Basic and acidic residues" evidence="2">
    <location>
        <begin position="59"/>
        <end position="68"/>
    </location>
</feature>
<evidence type="ECO:0000256" key="1">
    <source>
        <dbReference type="SAM" id="Coils"/>
    </source>
</evidence>
<dbReference type="Pfam" id="PF06056">
    <property type="entry name" value="Terminase_5"/>
    <property type="match status" value="1"/>
</dbReference>
<evidence type="ECO:0000313" key="4">
    <source>
        <dbReference type="EMBL" id="ERI10240.1"/>
    </source>
</evidence>
<keyword evidence="1" id="KW-0175">Coiled coil</keyword>
<dbReference type="GeneID" id="92837894"/>